<accession>A0AA43QSN0</accession>
<evidence type="ECO:0000256" key="3">
    <source>
        <dbReference type="ARBA" id="ARBA00022723"/>
    </source>
</evidence>
<feature type="non-terminal residue" evidence="8">
    <location>
        <position position="1"/>
    </location>
</feature>
<evidence type="ECO:0000256" key="6">
    <source>
        <dbReference type="ARBA" id="ARBA00023033"/>
    </source>
</evidence>
<evidence type="ECO:0000313" key="8">
    <source>
        <dbReference type="EMBL" id="MDI1489650.1"/>
    </source>
</evidence>
<comment type="similarity">
    <text evidence="2 7">Belongs to the cytochrome P450 family.</text>
</comment>
<keyword evidence="7" id="KW-0349">Heme</keyword>
<dbReference type="InterPro" id="IPR001128">
    <property type="entry name" value="Cyt_P450"/>
</dbReference>
<keyword evidence="9" id="KW-1185">Reference proteome</keyword>
<dbReference type="Gene3D" id="1.10.630.10">
    <property type="entry name" value="Cytochrome P450"/>
    <property type="match status" value="1"/>
</dbReference>
<proteinExistence type="inferred from homology"/>
<dbReference type="InterPro" id="IPR047146">
    <property type="entry name" value="Cyt_P450_E_CYP52_fungi"/>
</dbReference>
<dbReference type="EMBL" id="JAPUFD010000010">
    <property type="protein sequence ID" value="MDI1489650.1"/>
    <property type="molecule type" value="Genomic_DNA"/>
</dbReference>
<dbReference type="Proteomes" id="UP001161017">
    <property type="component" value="Unassembled WGS sequence"/>
</dbReference>
<dbReference type="GO" id="GO:0016712">
    <property type="term" value="F:oxidoreductase activity, acting on paired donors, with incorporation or reduction of molecular oxygen, reduced flavin or flavoprotein as one donor, and incorporation of one atom of oxygen"/>
    <property type="evidence" value="ECO:0007669"/>
    <property type="project" value="InterPro"/>
</dbReference>
<evidence type="ECO:0000256" key="5">
    <source>
        <dbReference type="ARBA" id="ARBA00023004"/>
    </source>
</evidence>
<dbReference type="Pfam" id="PF00067">
    <property type="entry name" value="p450"/>
    <property type="match status" value="2"/>
</dbReference>
<evidence type="ECO:0000256" key="4">
    <source>
        <dbReference type="ARBA" id="ARBA00023002"/>
    </source>
</evidence>
<keyword evidence="5 7" id="KW-0408">Iron</keyword>
<sequence>YGLGSRSDALRAFLGEGIFTQDGAQWKHSREMLRRPFSKMHYQDLTKFSEPLDDLIENLRRSSGVVDLQPFFHRFTLATTTDLIFGQPIKDYETDTQHAFGESFDYASLISATRIRLADFYWVYTPAQYRRSCKVVKEYANDFVKQALDQKRDNSHNTESKYAFIQDLFEEYEDPIRVRDQLVNVLIAVSRSQRHCSSLSGTRGVATPQRAFARGLSLARLQEEIRTVVAEDGTLNRAHIQKLNYLRCILNETNRLYPQLPVNVRIASKNTVIPKGGGPDGESPVMLRKGTGIGWSTYHMHRRKDLYGEDSESFRPERWETGELDDIGTGFMPFHSGPRTCLGKDFALTEASCAIVRILQTFPRIRLPEGLHTDPTGQERQLLTVLVTSAEGCKVVLD</sequence>
<dbReference type="InterPro" id="IPR002974">
    <property type="entry name" value="Cyt_P450_E_CYP52_ascomycetes"/>
</dbReference>
<dbReference type="PRINTS" id="PR01239">
    <property type="entry name" value="EP450IICYP52"/>
</dbReference>
<dbReference type="PROSITE" id="PS00086">
    <property type="entry name" value="CYTOCHROME_P450"/>
    <property type="match status" value="1"/>
</dbReference>
<dbReference type="SUPFAM" id="SSF48264">
    <property type="entry name" value="Cytochrome P450"/>
    <property type="match status" value="1"/>
</dbReference>
<dbReference type="InterPro" id="IPR036396">
    <property type="entry name" value="Cyt_P450_sf"/>
</dbReference>
<keyword evidence="4 7" id="KW-0560">Oxidoreductase</keyword>
<evidence type="ECO:0000256" key="7">
    <source>
        <dbReference type="RuleBase" id="RU000461"/>
    </source>
</evidence>
<keyword evidence="3 7" id="KW-0479">Metal-binding</keyword>
<dbReference type="InterPro" id="IPR017972">
    <property type="entry name" value="Cyt_P450_CS"/>
</dbReference>
<dbReference type="PRINTS" id="PR00385">
    <property type="entry name" value="P450"/>
</dbReference>
<dbReference type="AlphaFoldDB" id="A0AA43QSN0"/>
<evidence type="ECO:0000313" key="9">
    <source>
        <dbReference type="Proteomes" id="UP001161017"/>
    </source>
</evidence>
<gene>
    <name evidence="8" type="ORF">OHK93_000847</name>
</gene>
<name>A0AA43QSN0_9LECA</name>
<dbReference type="PANTHER" id="PTHR24287">
    <property type="entry name" value="P450, PUTATIVE (EUROFUNG)-RELATED"/>
    <property type="match status" value="1"/>
</dbReference>
<evidence type="ECO:0000256" key="1">
    <source>
        <dbReference type="ARBA" id="ARBA00001971"/>
    </source>
</evidence>
<dbReference type="GO" id="GO:0020037">
    <property type="term" value="F:heme binding"/>
    <property type="evidence" value="ECO:0007669"/>
    <property type="project" value="InterPro"/>
</dbReference>
<evidence type="ECO:0008006" key="10">
    <source>
        <dbReference type="Google" id="ProtNLM"/>
    </source>
</evidence>
<comment type="cofactor">
    <cofactor evidence="1">
        <name>heme</name>
        <dbReference type="ChEBI" id="CHEBI:30413"/>
    </cofactor>
</comment>
<reference evidence="8" key="1">
    <citation type="journal article" date="2023" name="Genome Biol. Evol.">
        <title>First Whole Genome Sequence and Flow Cytometry Genome Size Data for the Lichen-Forming Fungus Ramalina farinacea (Ascomycota).</title>
        <authorList>
            <person name="Llewellyn T."/>
            <person name="Mian S."/>
            <person name="Hill R."/>
            <person name="Leitch I.J."/>
            <person name="Gaya E."/>
        </authorList>
    </citation>
    <scope>NUCLEOTIDE SEQUENCE</scope>
    <source>
        <strain evidence="8">LIQ254RAFAR</strain>
    </source>
</reference>
<keyword evidence="6 7" id="KW-0503">Monooxygenase</keyword>
<evidence type="ECO:0000256" key="2">
    <source>
        <dbReference type="ARBA" id="ARBA00010617"/>
    </source>
</evidence>
<organism evidence="8 9">
    <name type="scientific">Ramalina farinacea</name>
    <dbReference type="NCBI Taxonomy" id="258253"/>
    <lineage>
        <taxon>Eukaryota</taxon>
        <taxon>Fungi</taxon>
        <taxon>Dikarya</taxon>
        <taxon>Ascomycota</taxon>
        <taxon>Pezizomycotina</taxon>
        <taxon>Lecanoromycetes</taxon>
        <taxon>OSLEUM clade</taxon>
        <taxon>Lecanoromycetidae</taxon>
        <taxon>Lecanorales</taxon>
        <taxon>Lecanorineae</taxon>
        <taxon>Ramalinaceae</taxon>
        <taxon>Ramalina</taxon>
    </lineage>
</organism>
<protein>
    <recommendedName>
        <fullName evidence="10">Cytochrome P450 alkane hydroxylase</fullName>
    </recommendedName>
</protein>
<dbReference type="GO" id="GO:0005506">
    <property type="term" value="F:iron ion binding"/>
    <property type="evidence" value="ECO:0007669"/>
    <property type="project" value="InterPro"/>
</dbReference>
<comment type="caution">
    <text evidence="8">The sequence shown here is derived from an EMBL/GenBank/DDBJ whole genome shotgun (WGS) entry which is preliminary data.</text>
</comment>
<dbReference type="PANTHER" id="PTHR24287:SF18">
    <property type="entry name" value="CYTOCHROME P450 MONOOXYGENASE APDE-RELATED"/>
    <property type="match status" value="1"/>
</dbReference>